<comment type="caution">
    <text evidence="9">The sequence shown here is derived from an EMBL/GenBank/DDBJ whole genome shotgun (WGS) entry which is preliminary data.</text>
</comment>
<keyword evidence="3 6" id="KW-0812">Transmembrane</keyword>
<dbReference type="GO" id="GO:0022904">
    <property type="term" value="P:respiratory electron transport chain"/>
    <property type="evidence" value="ECO:0007669"/>
    <property type="project" value="InterPro"/>
</dbReference>
<reference evidence="9 10" key="1">
    <citation type="journal article" date="2019" name="Appl. Environ. Microbiol.">
        <title>Environmental Evidence and Genomic Insight of Iron-oxidizing Bacteria Preference Towards More Corrosion Resistant Stainless Steel at Higher Salinities.</title>
        <authorList>
            <person name="Garrison C.E."/>
            <person name="Price K.A."/>
            <person name="Field E.K."/>
        </authorList>
    </citation>
    <scope>NUCLEOTIDE SEQUENCE [LARGE SCALE GENOMIC DNA]</scope>
    <source>
        <strain evidence="9 10">P3</strain>
    </source>
</reference>
<dbReference type="EMBL" id="VBRY01000007">
    <property type="protein sequence ID" value="TLS67034.1"/>
    <property type="molecule type" value="Genomic_DNA"/>
</dbReference>
<dbReference type="Proteomes" id="UP000306585">
    <property type="component" value="Unassembled WGS sequence"/>
</dbReference>
<accession>A0A5R9GV39</accession>
<feature type="domain" description="Cytochrome b561 bacterial/Ni-hydrogenase" evidence="8">
    <location>
        <begin position="3"/>
        <end position="216"/>
    </location>
</feature>
<evidence type="ECO:0000313" key="10">
    <source>
        <dbReference type="Proteomes" id="UP000306585"/>
    </source>
</evidence>
<dbReference type="RefSeq" id="WP_138239425.1">
    <property type="nucleotide sequence ID" value="NZ_VBRY01000007.1"/>
</dbReference>
<feature type="signal peptide" evidence="7">
    <location>
        <begin position="1"/>
        <end position="23"/>
    </location>
</feature>
<dbReference type="AlphaFoldDB" id="A0A5R9GV39"/>
<evidence type="ECO:0000313" key="9">
    <source>
        <dbReference type="EMBL" id="TLS67034.1"/>
    </source>
</evidence>
<keyword evidence="4 6" id="KW-1133">Transmembrane helix</keyword>
<dbReference type="InterPro" id="IPR016174">
    <property type="entry name" value="Di-haem_cyt_TM"/>
</dbReference>
<evidence type="ECO:0000256" key="7">
    <source>
        <dbReference type="SAM" id="SignalP"/>
    </source>
</evidence>
<sequence>MGYGTPIRILHSLLALSMLTQLAVGELMDVPEVEDEHEAAMNWIMPAIAHEGEHHAAAAGPVVETLGFEVHEFLGLFIGGLLLARIILALTSVPGAGFRDLLPWLFADGRKKLGEEIKAQMAGWKQAKLAPPEEGETVARMVHGLILLASIAMAITGSILFFGWSQTTPQTEFIEFIAETHELVVGGLEALIGAHILAVIIHQRMGHNIIARIKPGA</sequence>
<evidence type="ECO:0000259" key="8">
    <source>
        <dbReference type="Pfam" id="PF01292"/>
    </source>
</evidence>
<dbReference type="GO" id="GO:0009055">
    <property type="term" value="F:electron transfer activity"/>
    <property type="evidence" value="ECO:0007669"/>
    <property type="project" value="InterPro"/>
</dbReference>
<keyword evidence="2" id="KW-1003">Cell membrane</keyword>
<proteinExistence type="predicted"/>
<dbReference type="GO" id="GO:0005886">
    <property type="term" value="C:plasma membrane"/>
    <property type="evidence" value="ECO:0007669"/>
    <property type="project" value="UniProtKB-SubCell"/>
</dbReference>
<evidence type="ECO:0000256" key="4">
    <source>
        <dbReference type="ARBA" id="ARBA00022989"/>
    </source>
</evidence>
<evidence type="ECO:0000256" key="1">
    <source>
        <dbReference type="ARBA" id="ARBA00004651"/>
    </source>
</evidence>
<keyword evidence="10" id="KW-1185">Reference proteome</keyword>
<evidence type="ECO:0000256" key="2">
    <source>
        <dbReference type="ARBA" id="ARBA00022475"/>
    </source>
</evidence>
<feature type="transmembrane region" description="Helical" evidence="6">
    <location>
        <begin position="73"/>
        <end position="93"/>
    </location>
</feature>
<evidence type="ECO:0000256" key="5">
    <source>
        <dbReference type="ARBA" id="ARBA00023136"/>
    </source>
</evidence>
<gene>
    <name evidence="9" type="ORF">FEF65_08790</name>
</gene>
<feature type="transmembrane region" description="Helical" evidence="6">
    <location>
        <begin position="145"/>
        <end position="164"/>
    </location>
</feature>
<keyword evidence="5 6" id="KW-0472">Membrane</keyword>
<protein>
    <submittedName>
        <fullName evidence="9">Cytochrome b/b6 domain-containing protein</fullName>
    </submittedName>
</protein>
<dbReference type="InterPro" id="IPR011577">
    <property type="entry name" value="Cyt_b561_bac/Ni-Hgenase"/>
</dbReference>
<name>A0A5R9GV39_9PROT</name>
<feature type="chain" id="PRO_5024283472" evidence="7">
    <location>
        <begin position="24"/>
        <end position="217"/>
    </location>
</feature>
<dbReference type="Pfam" id="PF01292">
    <property type="entry name" value="Ni_hydr_CYTB"/>
    <property type="match status" value="1"/>
</dbReference>
<comment type="subcellular location">
    <subcellularLocation>
        <location evidence="1">Cell membrane</location>
        <topology evidence="1">Multi-pass membrane protein</topology>
    </subcellularLocation>
</comment>
<dbReference type="Gene3D" id="1.20.950.20">
    <property type="entry name" value="Transmembrane di-heme cytochromes, Chain C"/>
    <property type="match status" value="1"/>
</dbReference>
<evidence type="ECO:0000256" key="3">
    <source>
        <dbReference type="ARBA" id="ARBA00022692"/>
    </source>
</evidence>
<organism evidence="9 10">
    <name type="scientific">Mariprofundus erugo</name>
    <dbReference type="NCBI Taxonomy" id="2528639"/>
    <lineage>
        <taxon>Bacteria</taxon>
        <taxon>Pseudomonadati</taxon>
        <taxon>Pseudomonadota</taxon>
        <taxon>Candidatius Mariprofundia</taxon>
        <taxon>Mariprofundales</taxon>
        <taxon>Mariprofundaceae</taxon>
        <taxon>Mariprofundus</taxon>
    </lineage>
</organism>
<evidence type="ECO:0000256" key="6">
    <source>
        <dbReference type="SAM" id="Phobius"/>
    </source>
</evidence>
<dbReference type="SUPFAM" id="SSF81342">
    <property type="entry name" value="Transmembrane di-heme cytochromes"/>
    <property type="match status" value="1"/>
</dbReference>
<keyword evidence="7" id="KW-0732">Signal</keyword>